<dbReference type="EMBL" id="OZ034817">
    <property type="protein sequence ID" value="CAL1384472.1"/>
    <property type="molecule type" value="Genomic_DNA"/>
</dbReference>
<sequence length="432" mass="48343">MSGSGYRTVNLLFLLLPSIALRIYPSFLHLQLSQFSIQIGSPMSSYFLIPLNPPLSIIQRHKPPNALPLLALYSKSSLLHKTHVCHAHSSISSSSGSDREELLWLREEQRWLREEQRWLREEERWLRERESLLSEIQSLKLQIQALEKRITVAGADSVPANVGALLQVLKERSLILESASSATPIELVETVEEESEAARVVEVKNEETAAVGSARVVEVENEETKLRRKKKALRAGSEGEEVREMQEALQKLGFYSGEEDMEFCSFSSGTELAVKTWQATLGAPEDGIMSAELLERLYLETRTEVPLKGDINGAAVAPMTELSKIHQKVVKEEGATEVEASDHRVFLLGENRWEEPSRLVSRYKEDTANRGTRTTQCRACRGTGRVMCTECDGTGEPNIEPQFLEWIGEDTKCAYCDSGFITCDVCDGKAVS</sequence>
<evidence type="ECO:0000313" key="3">
    <source>
        <dbReference type="EMBL" id="CAL1384472.1"/>
    </source>
</evidence>
<dbReference type="InterPro" id="IPR036366">
    <property type="entry name" value="PGBDSf"/>
</dbReference>
<dbReference type="SUPFAM" id="SSF47090">
    <property type="entry name" value="PGBD-like"/>
    <property type="match status" value="1"/>
</dbReference>
<gene>
    <name evidence="3" type="ORF">LTRI10_LOCUS25674</name>
</gene>
<evidence type="ECO:0000256" key="1">
    <source>
        <dbReference type="SAM" id="Coils"/>
    </source>
</evidence>
<dbReference type="PANTHER" id="PTHR15852">
    <property type="entry name" value="PLASTID TRANSCRIPTIONALLY ACTIVE PROTEIN"/>
    <property type="match status" value="1"/>
</dbReference>
<dbReference type="Proteomes" id="UP001497516">
    <property type="component" value="Chromosome 4"/>
</dbReference>
<name>A0AAV2EFE3_9ROSI</name>
<dbReference type="Pfam" id="PF01471">
    <property type="entry name" value="PG_binding_1"/>
    <property type="match status" value="1"/>
</dbReference>
<evidence type="ECO:0000259" key="2">
    <source>
        <dbReference type="Pfam" id="PF01471"/>
    </source>
</evidence>
<dbReference type="InterPro" id="IPR002477">
    <property type="entry name" value="Peptidoglycan-bd-like"/>
</dbReference>
<keyword evidence="1" id="KW-0175">Coiled coil</keyword>
<dbReference type="GO" id="GO:0003756">
    <property type="term" value="F:protein disulfide isomerase activity"/>
    <property type="evidence" value="ECO:0007669"/>
    <property type="project" value="TreeGrafter"/>
</dbReference>
<dbReference type="Gene3D" id="1.10.101.10">
    <property type="entry name" value="PGBD-like superfamily/PGBD"/>
    <property type="match status" value="1"/>
</dbReference>
<dbReference type="AlphaFoldDB" id="A0AAV2EFE3"/>
<dbReference type="GO" id="GO:0009658">
    <property type="term" value="P:chloroplast organization"/>
    <property type="evidence" value="ECO:0007669"/>
    <property type="project" value="TreeGrafter"/>
</dbReference>
<feature type="domain" description="Peptidoglycan binding-like" evidence="2">
    <location>
        <begin position="239"/>
        <end position="297"/>
    </location>
</feature>
<dbReference type="GO" id="GO:0009507">
    <property type="term" value="C:chloroplast"/>
    <property type="evidence" value="ECO:0007669"/>
    <property type="project" value="TreeGrafter"/>
</dbReference>
<dbReference type="PANTHER" id="PTHR15852:SF16">
    <property type="entry name" value="PROTEIN DISULFIDE ISOMERASE PTAC5, CHLOROPLASTIC"/>
    <property type="match status" value="1"/>
</dbReference>
<reference evidence="3 4" key="1">
    <citation type="submission" date="2024-04" db="EMBL/GenBank/DDBJ databases">
        <authorList>
            <person name="Fracassetti M."/>
        </authorList>
    </citation>
    <scope>NUCLEOTIDE SEQUENCE [LARGE SCALE GENOMIC DNA]</scope>
</reference>
<accession>A0AAV2EFE3</accession>
<feature type="coiled-coil region" evidence="1">
    <location>
        <begin position="122"/>
        <end position="156"/>
    </location>
</feature>
<evidence type="ECO:0000313" key="4">
    <source>
        <dbReference type="Proteomes" id="UP001497516"/>
    </source>
</evidence>
<proteinExistence type="predicted"/>
<protein>
    <recommendedName>
        <fullName evidence="2">Peptidoglycan binding-like domain-containing protein</fullName>
    </recommendedName>
</protein>
<organism evidence="3 4">
    <name type="scientific">Linum trigynum</name>
    <dbReference type="NCBI Taxonomy" id="586398"/>
    <lineage>
        <taxon>Eukaryota</taxon>
        <taxon>Viridiplantae</taxon>
        <taxon>Streptophyta</taxon>
        <taxon>Embryophyta</taxon>
        <taxon>Tracheophyta</taxon>
        <taxon>Spermatophyta</taxon>
        <taxon>Magnoliopsida</taxon>
        <taxon>eudicotyledons</taxon>
        <taxon>Gunneridae</taxon>
        <taxon>Pentapetalae</taxon>
        <taxon>rosids</taxon>
        <taxon>fabids</taxon>
        <taxon>Malpighiales</taxon>
        <taxon>Linaceae</taxon>
        <taxon>Linum</taxon>
    </lineage>
</organism>
<dbReference type="InterPro" id="IPR036365">
    <property type="entry name" value="PGBD-like_sf"/>
</dbReference>
<keyword evidence="4" id="KW-1185">Reference proteome</keyword>